<gene>
    <name evidence="2" type="ORF">NJQ99_11805</name>
</gene>
<dbReference type="PANTHER" id="PTHR11365:SF23">
    <property type="entry name" value="HYPOTHETICAL 5-OXOPROLINASE (EUROFUNG)-RELATED"/>
    <property type="match status" value="1"/>
</dbReference>
<dbReference type="GO" id="GO:0005829">
    <property type="term" value="C:cytosol"/>
    <property type="evidence" value="ECO:0007669"/>
    <property type="project" value="TreeGrafter"/>
</dbReference>
<dbReference type="InterPro" id="IPR003692">
    <property type="entry name" value="Hydantoinase_B"/>
</dbReference>
<reference evidence="2" key="1">
    <citation type="submission" date="2022-06" db="EMBL/GenBank/DDBJ databases">
        <title>Isolation and Genomics of Futiania mangrovii gen. nov., sp. nov., a Rare and Metabolically-versatile member in the Class Alphaproteobacteria.</title>
        <authorList>
            <person name="Liu L."/>
            <person name="Huang W.-C."/>
            <person name="Pan J."/>
            <person name="Li J."/>
            <person name="Huang Y."/>
            <person name="Du H."/>
            <person name="Liu Y."/>
            <person name="Li M."/>
        </authorList>
    </citation>
    <scope>NUCLEOTIDE SEQUENCE</scope>
    <source>
        <strain evidence="2">FT118</strain>
    </source>
</reference>
<organism evidence="2 3">
    <name type="scientific">Futiania mangrovi</name>
    <dbReference type="NCBI Taxonomy" id="2959716"/>
    <lineage>
        <taxon>Bacteria</taxon>
        <taxon>Pseudomonadati</taxon>
        <taxon>Pseudomonadota</taxon>
        <taxon>Alphaproteobacteria</taxon>
        <taxon>Futianiales</taxon>
        <taxon>Futianiaceae</taxon>
        <taxon>Futiania</taxon>
    </lineage>
</organism>
<dbReference type="EMBL" id="JAMZFT010000002">
    <property type="protein sequence ID" value="MCP1337099.1"/>
    <property type="molecule type" value="Genomic_DNA"/>
</dbReference>
<comment type="caution">
    <text evidence="2">The sequence shown here is derived from an EMBL/GenBank/DDBJ whole genome shotgun (WGS) entry which is preliminary data.</text>
</comment>
<dbReference type="Pfam" id="PF02538">
    <property type="entry name" value="Hydantoinase_B"/>
    <property type="match status" value="1"/>
</dbReference>
<dbReference type="Proteomes" id="UP001055804">
    <property type="component" value="Unassembled WGS sequence"/>
</dbReference>
<proteinExistence type="predicted"/>
<keyword evidence="3" id="KW-1185">Reference proteome</keyword>
<name>A0A9J6PH12_9PROT</name>
<dbReference type="GO" id="GO:0017168">
    <property type="term" value="F:5-oxoprolinase (ATP-hydrolyzing) activity"/>
    <property type="evidence" value="ECO:0007669"/>
    <property type="project" value="TreeGrafter"/>
</dbReference>
<accession>A0A9J6PH12</accession>
<sequence>MAGIIPHEVDPILLEVVRNKLDGIANEMELTLVRSAFSVIVKEALDASASLFTIEGEPLAQSVAIPAHLSMLVPMVRSILRDHPPETMKEGDAYLMNDPYDGASHLPDVAVVMPVFVDGRPIALSAALTHHQDIGGMTPASVPTNATEIFQEGIRIPPLRLRRDGKFDETLIALLKQNVRLPEVFMGDLNAQIACCSIGARRLKELAGTYGGNMLRSLFAELLDRSERMVRNAIRGLPDGTYDYEIKMDNDGVELDRRLTIKVAVTIAGDEMTFDFTGTSDQARGPINAVPAGAYGAGSFSVKAITDHSIPNNGGCFRPLNFVLPEGSLVNPREPAPVSCRSVTLKAICGCVLGALRKAAPDRVPADASGELMLVHFGGRDEAGKPYITSQLLAGGSGASRQRDGVDVIETDVTNCMNVPAEALEMSGPLRVHSLKLRTDSGGAGAHRGGLGCEQRIEILGSDATMTYRGDRHFWVSPGHDGGQSGAPAVGWIDRASGAREEIPSKLVTRLQRGDVVTICTAGGAGFGDPRQRDRNAVAEDIANGKIGAEAAAAAYGFSAGRNG</sequence>
<dbReference type="InterPro" id="IPR045079">
    <property type="entry name" value="Oxoprolinase-like"/>
</dbReference>
<evidence type="ECO:0000313" key="2">
    <source>
        <dbReference type="EMBL" id="MCP1337099.1"/>
    </source>
</evidence>
<dbReference type="RefSeq" id="WP_269333033.1">
    <property type="nucleotide sequence ID" value="NZ_JAMZFT010000002.1"/>
</dbReference>
<evidence type="ECO:0000259" key="1">
    <source>
        <dbReference type="Pfam" id="PF02538"/>
    </source>
</evidence>
<protein>
    <submittedName>
        <fullName evidence="2">Hydantoinase B/oxoprolinase family protein</fullName>
    </submittedName>
</protein>
<dbReference type="AlphaFoldDB" id="A0A9J6PH12"/>
<dbReference type="GO" id="GO:0006749">
    <property type="term" value="P:glutathione metabolic process"/>
    <property type="evidence" value="ECO:0007669"/>
    <property type="project" value="TreeGrafter"/>
</dbReference>
<evidence type="ECO:0000313" key="3">
    <source>
        <dbReference type="Proteomes" id="UP001055804"/>
    </source>
</evidence>
<dbReference type="PANTHER" id="PTHR11365">
    <property type="entry name" value="5-OXOPROLINASE RELATED"/>
    <property type="match status" value="1"/>
</dbReference>
<feature type="domain" description="Hydantoinase B/oxoprolinase" evidence="1">
    <location>
        <begin position="10"/>
        <end position="530"/>
    </location>
</feature>